<dbReference type="InterPro" id="IPR056988">
    <property type="entry name" value="Zn_ribbon_pln"/>
</dbReference>
<dbReference type="SMART" id="SM00271">
    <property type="entry name" value="DnaJ"/>
    <property type="match status" value="3"/>
</dbReference>
<gene>
    <name evidence="3" type="ORF">HID58_056783</name>
</gene>
<evidence type="ECO:0000313" key="4">
    <source>
        <dbReference type="Proteomes" id="UP000824890"/>
    </source>
</evidence>
<dbReference type="Proteomes" id="UP000824890">
    <property type="component" value="Unassembled WGS sequence"/>
</dbReference>
<dbReference type="Pfam" id="PF23551">
    <property type="entry name" value="Zn_ribbon_20"/>
    <property type="match status" value="1"/>
</dbReference>
<dbReference type="InterPro" id="IPR036869">
    <property type="entry name" value="J_dom_sf"/>
</dbReference>
<dbReference type="PROSITE" id="PS50076">
    <property type="entry name" value="DNAJ_2"/>
    <property type="match status" value="3"/>
</dbReference>
<feature type="region of interest" description="Disordered" evidence="1">
    <location>
        <begin position="1"/>
        <end position="80"/>
    </location>
</feature>
<organism evidence="3 4">
    <name type="scientific">Brassica napus</name>
    <name type="common">Rape</name>
    <dbReference type="NCBI Taxonomy" id="3708"/>
    <lineage>
        <taxon>Eukaryota</taxon>
        <taxon>Viridiplantae</taxon>
        <taxon>Streptophyta</taxon>
        <taxon>Embryophyta</taxon>
        <taxon>Tracheophyta</taxon>
        <taxon>Spermatophyta</taxon>
        <taxon>Magnoliopsida</taxon>
        <taxon>eudicotyledons</taxon>
        <taxon>Gunneridae</taxon>
        <taxon>Pentapetalae</taxon>
        <taxon>rosids</taxon>
        <taxon>malvids</taxon>
        <taxon>Brassicales</taxon>
        <taxon>Brassicaceae</taxon>
        <taxon>Brassiceae</taxon>
        <taxon>Brassica</taxon>
    </lineage>
</organism>
<evidence type="ECO:0000313" key="3">
    <source>
        <dbReference type="EMBL" id="KAH0894354.1"/>
    </source>
</evidence>
<evidence type="ECO:0000259" key="2">
    <source>
        <dbReference type="PROSITE" id="PS50076"/>
    </source>
</evidence>
<keyword evidence="4" id="KW-1185">Reference proteome</keyword>
<sequence>MSPLHSAPHEPETEQHVTYDTAETEQLASSNLPTETDLSSSTDSDTAEVLTPATVETEQSASLPDINTNTEQPSDADIDQTNSPALVLTETPTTATEPLPTPTTVTYVADLHSPPTSPIQELGRGLRAKSIPAKLQDYNLYPNLDGLKQVSVMITGGREADWYRVLGVDPLANDETLKKQYRKLALLVHRDRNKYKGAEGAFNLVLEARRLLSDKVSRTACDQRRKLNAGMQKPPPYQHKPDSSNGNQNAKDRVDLSAWIGSKKSASGAQKPPYAHKPASSNSNQNARDGVVPSAETRNNKHNLYPNLDGLKQVSVMITGGREADWYRVLGVDPLANDETLKKQYRKLALLVHRDRNKYKGAEGAFNLVLEARRLLSDKVSRTACDQRRKVDLSAWIGSKKSASGAQKPPYAHKPASSNSNQNARDGVVPSAETRNNKHDEAKRALDIAEKKLSENDYVGAKNLFTRLRADDEIVKRQYKNLALLLHPDKNRFNGAEGAFKLVLHAWSLLSDRAERFLYDERRMQKKPPPSAKAKDAPSNQFWTMCSECKTRCEYWRDSYLNKTVLCPMCGKTFIATEQIPRAVKKTGKTYNVLFGYCR</sequence>
<evidence type="ECO:0000256" key="1">
    <source>
        <dbReference type="SAM" id="MobiDB-lite"/>
    </source>
</evidence>
<feature type="compositionally biased region" description="Polar residues" evidence="1">
    <location>
        <begin position="54"/>
        <end position="80"/>
    </location>
</feature>
<name>A0ABQ8AP69_BRANA</name>
<dbReference type="PANTHER" id="PTHR44137">
    <property type="entry name" value="BNAC03G44070D PROTEIN"/>
    <property type="match status" value="1"/>
</dbReference>
<feature type="compositionally biased region" description="Basic and acidic residues" evidence="1">
    <location>
        <begin position="7"/>
        <end position="17"/>
    </location>
</feature>
<feature type="region of interest" description="Disordered" evidence="1">
    <location>
        <begin position="401"/>
        <end position="442"/>
    </location>
</feature>
<dbReference type="PANTHER" id="PTHR44137:SF23">
    <property type="entry name" value="CHAPERONE DNAJ-DOMAIN SUPERFAMILY PROTEIN"/>
    <property type="match status" value="1"/>
</dbReference>
<dbReference type="EMBL" id="JAGKQM010000013">
    <property type="protein sequence ID" value="KAH0894354.1"/>
    <property type="molecule type" value="Genomic_DNA"/>
</dbReference>
<dbReference type="Gene3D" id="1.10.287.110">
    <property type="entry name" value="DnaJ domain"/>
    <property type="match status" value="3"/>
</dbReference>
<feature type="compositionally biased region" description="Polar residues" evidence="1">
    <location>
        <begin position="24"/>
        <end position="33"/>
    </location>
</feature>
<dbReference type="SUPFAM" id="SSF46565">
    <property type="entry name" value="Chaperone J-domain"/>
    <property type="match status" value="3"/>
</dbReference>
<feature type="compositionally biased region" description="Low complexity" evidence="1">
    <location>
        <begin position="34"/>
        <end position="44"/>
    </location>
</feature>
<dbReference type="InterPro" id="IPR001623">
    <property type="entry name" value="DnaJ_domain"/>
</dbReference>
<accession>A0ABQ8AP69</accession>
<comment type="caution">
    <text evidence="3">The sequence shown here is derived from an EMBL/GenBank/DDBJ whole genome shotgun (WGS) entry which is preliminary data.</text>
</comment>
<reference evidence="3 4" key="1">
    <citation type="submission" date="2021-05" db="EMBL/GenBank/DDBJ databases">
        <title>Genome Assembly of Synthetic Allotetraploid Brassica napus Reveals Homoeologous Exchanges between Subgenomes.</title>
        <authorList>
            <person name="Davis J.T."/>
        </authorList>
    </citation>
    <scope>NUCLEOTIDE SEQUENCE [LARGE SCALE GENOMIC DNA]</scope>
    <source>
        <strain evidence="4">cv. Da-Ae</strain>
        <tissue evidence="3">Seedling</tissue>
    </source>
</reference>
<feature type="region of interest" description="Disordered" evidence="1">
    <location>
        <begin position="217"/>
        <end position="250"/>
    </location>
</feature>
<protein>
    <recommendedName>
        <fullName evidence="2">J domain-containing protein</fullName>
    </recommendedName>
</protein>
<feature type="domain" description="J" evidence="2">
    <location>
        <begin position="325"/>
        <end position="389"/>
    </location>
</feature>
<dbReference type="Pfam" id="PF00226">
    <property type="entry name" value="DnaJ"/>
    <property type="match status" value="3"/>
</dbReference>
<dbReference type="CDD" id="cd06257">
    <property type="entry name" value="DnaJ"/>
    <property type="match status" value="3"/>
</dbReference>
<proteinExistence type="predicted"/>
<feature type="domain" description="J" evidence="2">
    <location>
        <begin position="161"/>
        <end position="225"/>
    </location>
</feature>
<dbReference type="PRINTS" id="PR00625">
    <property type="entry name" value="JDOMAIN"/>
</dbReference>
<feature type="region of interest" description="Disordered" evidence="1">
    <location>
        <begin position="264"/>
        <end position="306"/>
    </location>
</feature>
<feature type="domain" description="J" evidence="2">
    <location>
        <begin position="454"/>
        <end position="523"/>
    </location>
</feature>